<keyword evidence="3" id="KW-1185">Reference proteome</keyword>
<name>A0ABT5HRG7_9CAUL</name>
<feature type="signal peptide" evidence="1">
    <location>
        <begin position="1"/>
        <end position="23"/>
    </location>
</feature>
<dbReference type="Proteomes" id="UP001214854">
    <property type="component" value="Unassembled WGS sequence"/>
</dbReference>
<protein>
    <recommendedName>
        <fullName evidence="4">Outer membrane lipoprotein-sorting protein</fullName>
    </recommendedName>
</protein>
<sequence>MKAWIGAALTAVMALTTTVPLQAQAPVTPEARETALLKKHRGLVKRRNDVFTIYSDGDRIGELTVKTCAKAPCPATGPDKRFTGVMRLRDAEGRADLPVITYDAVENRDQLIIDQDGTGYMLVDGGTASPDGRYIASLTPAANGNGWYIVDWATKKVHYFPVNCDEGQWVSKKQLRLVCIDFMRRGFMTYVEARALRLKDGSWILMQDRAVMQALKAGTTDQLEWVPRTDIPSFIPIAVVSEKAFALKPYDGKDYRQIP</sequence>
<evidence type="ECO:0000313" key="3">
    <source>
        <dbReference type="Proteomes" id="UP001214854"/>
    </source>
</evidence>
<evidence type="ECO:0000313" key="2">
    <source>
        <dbReference type="EMBL" id="MDC7682663.1"/>
    </source>
</evidence>
<feature type="chain" id="PRO_5046547835" description="Outer membrane lipoprotein-sorting protein" evidence="1">
    <location>
        <begin position="24"/>
        <end position="259"/>
    </location>
</feature>
<dbReference type="EMBL" id="JAQQKX010000003">
    <property type="protein sequence ID" value="MDC7682663.1"/>
    <property type="molecule type" value="Genomic_DNA"/>
</dbReference>
<gene>
    <name evidence="2" type="ORF">PQU92_05210</name>
</gene>
<dbReference type="RefSeq" id="WP_272747147.1">
    <property type="nucleotide sequence ID" value="NZ_JAQQKX010000003.1"/>
</dbReference>
<accession>A0ABT5HRG7</accession>
<organism evidence="2 3">
    <name type="scientific">Asticcacaulis aquaticus</name>
    <dbReference type="NCBI Taxonomy" id="2984212"/>
    <lineage>
        <taxon>Bacteria</taxon>
        <taxon>Pseudomonadati</taxon>
        <taxon>Pseudomonadota</taxon>
        <taxon>Alphaproteobacteria</taxon>
        <taxon>Caulobacterales</taxon>
        <taxon>Caulobacteraceae</taxon>
        <taxon>Asticcacaulis</taxon>
    </lineage>
</organism>
<proteinExistence type="predicted"/>
<evidence type="ECO:0000256" key="1">
    <source>
        <dbReference type="SAM" id="SignalP"/>
    </source>
</evidence>
<evidence type="ECO:0008006" key="4">
    <source>
        <dbReference type="Google" id="ProtNLM"/>
    </source>
</evidence>
<keyword evidence="1" id="KW-0732">Signal</keyword>
<comment type="caution">
    <text evidence="2">The sequence shown here is derived from an EMBL/GenBank/DDBJ whole genome shotgun (WGS) entry which is preliminary data.</text>
</comment>
<reference evidence="2 3" key="1">
    <citation type="submission" date="2023-01" db="EMBL/GenBank/DDBJ databases">
        <title>Novel species of the genus Asticcacaulis isolated from rivers.</title>
        <authorList>
            <person name="Lu H."/>
        </authorList>
    </citation>
    <scope>NUCLEOTIDE SEQUENCE [LARGE SCALE GENOMIC DNA]</scope>
    <source>
        <strain evidence="2 3">BYS171W</strain>
    </source>
</reference>